<reference evidence="11 12" key="1">
    <citation type="submission" date="2018-10" db="EMBL/GenBank/DDBJ databases">
        <title>Draft genome sequence of Bacillus salarius IM0101, isolated from a hypersaline soil in Inner Mongolia, China.</title>
        <authorList>
            <person name="Yamprayoonswat W."/>
            <person name="Boonvisut S."/>
            <person name="Jumpathong W."/>
            <person name="Sittihan S."/>
            <person name="Ruangsuj P."/>
            <person name="Wanthongcharoen S."/>
            <person name="Thongpramul N."/>
            <person name="Pimmason S."/>
            <person name="Yu B."/>
            <person name="Yasawong M."/>
        </authorList>
    </citation>
    <scope>NUCLEOTIDE SEQUENCE [LARGE SCALE GENOMIC DNA]</scope>
    <source>
        <strain evidence="11 12">IM0101</strain>
    </source>
</reference>
<keyword evidence="3" id="KW-1003">Cell membrane</keyword>
<proteinExistence type="inferred from homology"/>
<evidence type="ECO:0000259" key="10">
    <source>
        <dbReference type="Pfam" id="PF04290"/>
    </source>
</evidence>
<comment type="similarity">
    <text evidence="8">Belongs to the TRAP transporter small permease family.</text>
</comment>
<feature type="transmembrane region" description="Helical" evidence="9">
    <location>
        <begin position="60"/>
        <end position="78"/>
    </location>
</feature>
<comment type="subcellular location">
    <subcellularLocation>
        <location evidence="1">Cell inner membrane</location>
        <topology evidence="1">Multi-pass membrane protein</topology>
    </subcellularLocation>
</comment>
<keyword evidence="5 9" id="KW-0812">Transmembrane</keyword>
<evidence type="ECO:0000313" key="12">
    <source>
        <dbReference type="Proteomes" id="UP000275076"/>
    </source>
</evidence>
<evidence type="ECO:0000256" key="7">
    <source>
        <dbReference type="ARBA" id="ARBA00023136"/>
    </source>
</evidence>
<gene>
    <name evidence="11" type="ORF">D7Z54_20650</name>
</gene>
<dbReference type="Pfam" id="PF04290">
    <property type="entry name" value="DctQ"/>
    <property type="match status" value="1"/>
</dbReference>
<dbReference type="InterPro" id="IPR007387">
    <property type="entry name" value="TRAP_DctQ"/>
</dbReference>
<evidence type="ECO:0000313" key="11">
    <source>
        <dbReference type="EMBL" id="RSL31452.1"/>
    </source>
</evidence>
<dbReference type="PANTHER" id="PTHR35011">
    <property type="entry name" value="2,3-DIKETO-L-GULONATE TRAP TRANSPORTER SMALL PERMEASE PROTEIN YIAM"/>
    <property type="match status" value="1"/>
</dbReference>
<dbReference type="GO" id="GO:0022857">
    <property type="term" value="F:transmembrane transporter activity"/>
    <property type="evidence" value="ECO:0007669"/>
    <property type="project" value="TreeGrafter"/>
</dbReference>
<keyword evidence="7 9" id="KW-0472">Membrane</keyword>
<dbReference type="GO" id="GO:0005886">
    <property type="term" value="C:plasma membrane"/>
    <property type="evidence" value="ECO:0007669"/>
    <property type="project" value="UniProtKB-SubCell"/>
</dbReference>
<keyword evidence="2" id="KW-0813">Transport</keyword>
<feature type="transmembrane region" description="Helical" evidence="9">
    <location>
        <begin position="21"/>
        <end position="45"/>
    </location>
</feature>
<sequence length="173" mass="19797">MFRPESNKKREAGIFHKVSKGINVASDFTAGTITITLLIVVLIQVIGRLLEQSSPWTEELTRYVFIWMIFLGVALGFRKDESPRITFFVNKLPRKVQKVISLLTIIITFAFFIFLFFTGINLMGQQMNETSPVLRITVAWIGLCIPLCACLSMFNFTQYILSSTKKEESKEEE</sequence>
<dbReference type="InterPro" id="IPR055348">
    <property type="entry name" value="DctQ"/>
</dbReference>
<feature type="transmembrane region" description="Helical" evidence="9">
    <location>
        <begin position="99"/>
        <end position="120"/>
    </location>
</feature>
<evidence type="ECO:0000256" key="3">
    <source>
        <dbReference type="ARBA" id="ARBA00022475"/>
    </source>
</evidence>
<dbReference type="RefSeq" id="WP_125558560.1">
    <property type="nucleotide sequence ID" value="NZ_RBVX01000024.1"/>
</dbReference>
<feature type="transmembrane region" description="Helical" evidence="9">
    <location>
        <begin position="140"/>
        <end position="161"/>
    </location>
</feature>
<dbReference type="GO" id="GO:0015740">
    <property type="term" value="P:C4-dicarboxylate transport"/>
    <property type="evidence" value="ECO:0007669"/>
    <property type="project" value="TreeGrafter"/>
</dbReference>
<name>A0A3R9WQI7_9BACI</name>
<feature type="domain" description="Tripartite ATP-independent periplasmic transporters DctQ component" evidence="10">
    <location>
        <begin position="38"/>
        <end position="162"/>
    </location>
</feature>
<organism evidence="11 12">
    <name type="scientific">Salibacterium salarium</name>
    <dbReference type="NCBI Taxonomy" id="284579"/>
    <lineage>
        <taxon>Bacteria</taxon>
        <taxon>Bacillati</taxon>
        <taxon>Bacillota</taxon>
        <taxon>Bacilli</taxon>
        <taxon>Bacillales</taxon>
        <taxon>Bacillaceae</taxon>
    </lineage>
</organism>
<dbReference type="OrthoDB" id="2086825at2"/>
<protein>
    <submittedName>
        <fullName evidence="11">TRAP transporter small permease</fullName>
    </submittedName>
</protein>
<dbReference type="AlphaFoldDB" id="A0A3R9WQI7"/>
<evidence type="ECO:0000256" key="4">
    <source>
        <dbReference type="ARBA" id="ARBA00022519"/>
    </source>
</evidence>
<evidence type="ECO:0000256" key="8">
    <source>
        <dbReference type="ARBA" id="ARBA00038436"/>
    </source>
</evidence>
<keyword evidence="12" id="KW-1185">Reference proteome</keyword>
<evidence type="ECO:0000256" key="1">
    <source>
        <dbReference type="ARBA" id="ARBA00004429"/>
    </source>
</evidence>
<evidence type="ECO:0000256" key="5">
    <source>
        <dbReference type="ARBA" id="ARBA00022692"/>
    </source>
</evidence>
<evidence type="ECO:0000256" key="6">
    <source>
        <dbReference type="ARBA" id="ARBA00022989"/>
    </source>
</evidence>
<accession>A0A3R9WQI7</accession>
<evidence type="ECO:0000256" key="9">
    <source>
        <dbReference type="SAM" id="Phobius"/>
    </source>
</evidence>
<comment type="caution">
    <text evidence="11">The sequence shown here is derived from an EMBL/GenBank/DDBJ whole genome shotgun (WGS) entry which is preliminary data.</text>
</comment>
<keyword evidence="4" id="KW-0997">Cell inner membrane</keyword>
<dbReference type="EMBL" id="RBVX01000024">
    <property type="protein sequence ID" value="RSL31452.1"/>
    <property type="molecule type" value="Genomic_DNA"/>
</dbReference>
<keyword evidence="6 9" id="KW-1133">Transmembrane helix</keyword>
<dbReference type="Proteomes" id="UP000275076">
    <property type="component" value="Unassembled WGS sequence"/>
</dbReference>
<evidence type="ECO:0000256" key="2">
    <source>
        <dbReference type="ARBA" id="ARBA00022448"/>
    </source>
</evidence>
<dbReference type="PANTHER" id="PTHR35011:SF2">
    <property type="entry name" value="2,3-DIKETO-L-GULONATE TRAP TRANSPORTER SMALL PERMEASE PROTEIN YIAM"/>
    <property type="match status" value="1"/>
</dbReference>